<evidence type="ECO:0000313" key="1">
    <source>
        <dbReference type="EMBL" id="KAK3052441.1"/>
    </source>
</evidence>
<accession>A0ACC3CXT3</accession>
<keyword evidence="2" id="KW-1185">Reference proteome</keyword>
<protein>
    <submittedName>
        <fullName evidence="1">Uncharacterized protein</fullName>
    </submittedName>
</protein>
<name>A0ACC3CXT3_9PEZI</name>
<organism evidence="1 2">
    <name type="scientific">Coniosporium uncinatum</name>
    <dbReference type="NCBI Taxonomy" id="93489"/>
    <lineage>
        <taxon>Eukaryota</taxon>
        <taxon>Fungi</taxon>
        <taxon>Dikarya</taxon>
        <taxon>Ascomycota</taxon>
        <taxon>Pezizomycotina</taxon>
        <taxon>Dothideomycetes</taxon>
        <taxon>Dothideomycetes incertae sedis</taxon>
        <taxon>Coniosporium</taxon>
    </lineage>
</organism>
<feature type="non-terminal residue" evidence="1">
    <location>
        <position position="503"/>
    </location>
</feature>
<dbReference type="Proteomes" id="UP001186974">
    <property type="component" value="Unassembled WGS sequence"/>
</dbReference>
<sequence>EDSANGKDHGPREPAESIAESEKVEEEVEAHLSEDEAVAEVRGGIPNERDVEAGPPLEKKQTSKSARSQKDPTLVGWDGPDDPKNPKNWSMKRKWAATFIVSSFTFISPVSSSMVAPATSTIARQLNITNEVEQALVLSIFVLAYAIGPLFLGPLSEVYGRVIVLQVSNLWFLAWNLGCGFAQTKGQLLAFRFLSGLGGSAPLALGGGTLSDCWKAEERGKAISIYSLAPLLGPAIGPIAGGFITENTTWRWAFWAVSAVDALIQVFGFFFLQETYGPVLLKRKADALRKETGNTALHTEYERPDKTLASILKTATIRPFRLLGTQPIVQVLSLYMAYLYGLMYLVLSTFPGLWEGVYGESIGIGGLNYISLGVGFFLGTQICAPINDRIYRKLKKRNNNTGRPEFRVPLMIPGAALVPIGLFWYGWSAQARIHWIMPNIGAAIFAAGTIIGFQCIQTYIVDSYTQYAASAIGAATVLRSLAGFGFPLFAPYMYAALDYGWGN</sequence>
<evidence type="ECO:0000313" key="2">
    <source>
        <dbReference type="Proteomes" id="UP001186974"/>
    </source>
</evidence>
<dbReference type="EMBL" id="JAWDJW010009985">
    <property type="protein sequence ID" value="KAK3052441.1"/>
    <property type="molecule type" value="Genomic_DNA"/>
</dbReference>
<gene>
    <name evidence="1" type="ORF">LTS18_012287</name>
</gene>
<reference evidence="1" key="1">
    <citation type="submission" date="2024-09" db="EMBL/GenBank/DDBJ databases">
        <title>Black Yeasts Isolated from many extreme environments.</title>
        <authorList>
            <person name="Coleine C."/>
            <person name="Stajich J.E."/>
            <person name="Selbmann L."/>
        </authorList>
    </citation>
    <scope>NUCLEOTIDE SEQUENCE</scope>
    <source>
        <strain evidence="1">CCFEE 5737</strain>
    </source>
</reference>
<proteinExistence type="predicted"/>
<comment type="caution">
    <text evidence="1">The sequence shown here is derived from an EMBL/GenBank/DDBJ whole genome shotgun (WGS) entry which is preliminary data.</text>
</comment>
<feature type="non-terminal residue" evidence="1">
    <location>
        <position position="1"/>
    </location>
</feature>